<reference evidence="2" key="1">
    <citation type="submission" date="2022-07" db="EMBL/GenBank/DDBJ databases">
        <title>Phylogenomic reconstructions and comparative analyses of Kickxellomycotina fungi.</title>
        <authorList>
            <person name="Reynolds N.K."/>
            <person name="Stajich J.E."/>
            <person name="Barry K."/>
            <person name="Grigoriev I.V."/>
            <person name="Crous P."/>
            <person name="Smith M.E."/>
        </authorList>
    </citation>
    <scope>NUCLEOTIDE SEQUENCE</scope>
    <source>
        <strain evidence="2">NRRL 1565</strain>
    </source>
</reference>
<protein>
    <submittedName>
        <fullName evidence="2">Uncharacterized protein</fullName>
    </submittedName>
</protein>
<accession>A0A9W8HVG4</accession>
<dbReference type="OrthoDB" id="5584150at2759"/>
<evidence type="ECO:0000256" key="1">
    <source>
        <dbReference type="SAM" id="MobiDB-lite"/>
    </source>
</evidence>
<keyword evidence="3" id="KW-1185">Reference proteome</keyword>
<comment type="caution">
    <text evidence="2">The sequence shown here is derived from an EMBL/GenBank/DDBJ whole genome shotgun (WGS) entry which is preliminary data.</text>
</comment>
<organism evidence="2 3">
    <name type="scientific">Coemansia guatemalensis</name>
    <dbReference type="NCBI Taxonomy" id="2761395"/>
    <lineage>
        <taxon>Eukaryota</taxon>
        <taxon>Fungi</taxon>
        <taxon>Fungi incertae sedis</taxon>
        <taxon>Zoopagomycota</taxon>
        <taxon>Kickxellomycotina</taxon>
        <taxon>Kickxellomycetes</taxon>
        <taxon>Kickxellales</taxon>
        <taxon>Kickxellaceae</taxon>
        <taxon>Coemansia</taxon>
    </lineage>
</organism>
<gene>
    <name evidence="2" type="ORF">H4R20_004837</name>
</gene>
<feature type="compositionally biased region" description="Low complexity" evidence="1">
    <location>
        <begin position="48"/>
        <end position="58"/>
    </location>
</feature>
<feature type="compositionally biased region" description="Basic and acidic residues" evidence="1">
    <location>
        <begin position="1"/>
        <end position="12"/>
    </location>
</feature>
<dbReference type="EMBL" id="JANBUO010001408">
    <property type="protein sequence ID" value="KAJ2798398.1"/>
    <property type="molecule type" value="Genomic_DNA"/>
</dbReference>
<feature type="region of interest" description="Disordered" evidence="1">
    <location>
        <begin position="486"/>
        <end position="506"/>
    </location>
</feature>
<sequence>QRVEAAENRKASQEAAGNANHESAAPSKAVVLRAVVKELEELGQSIGSSAASAAAAEARTGNEEPRIGHSSEQKKRDGDVDTGLQTLRLAYAATDGLARAGASCIAESERHKLIQFYSMLLAGVGVGAADEKLSPVPAATAKHLHLLALREMSTVAGMEATADYAELSGIVDRVLECANGGDGDDKATHQGSDALDSKTADSQAVIMPALKCMSVQPEGSDAEDSDFNGQVVVPPGGISFIASADIVEGIDSEEMGKNEGPAVTMAEESQRSAAVEVSSGVVMPLPLDMEVPSEAAGKNVGGFAHPFPPTGQTTAAAVTAAPNDGGETVDVADNNQSNETAAIMPTPVDSHPGENGVAGPPPVGFGGYGAPPTGIVPNWLATTAPAGAAAVASTMPGVPGGFGGMPMLYPPHLAMQYGYLPPHMYNMPGVNAAGIGANPLHTGQTLPMGGEVSAAVAVEAAAQRTPQSAGTGPGAAGGEVWSADAKGAAGNEDSRLGGHPPAMGSARVLDGVPAPPMMMSMPSSDPYQQAMAMAAAAAGFTMNPSFIYPHIDASNLSTAATGGSENNDSVNSVDSASNRGGSNRGGSSRPDSMHVQQQQQQQQHVPPVQNQQHVAEVGSRGIVQPTVPEYPPASQYMWPQQQGDHSKNMAQGMYNYMYQQPQQPYYQGHQGQGYRQRGSGGSSSNSGGSGGQHHGQQRERRGNQGYHRQQRWSNNNNSHHYNRQSHGSSTAATTAPSVGASSHHGNNGSAQESHDNNSSFSGVGNWQ</sequence>
<evidence type="ECO:0000313" key="2">
    <source>
        <dbReference type="EMBL" id="KAJ2798398.1"/>
    </source>
</evidence>
<feature type="non-terminal residue" evidence="2">
    <location>
        <position position="1"/>
    </location>
</feature>
<feature type="compositionally biased region" description="Basic and acidic residues" evidence="1">
    <location>
        <begin position="60"/>
        <end position="79"/>
    </location>
</feature>
<dbReference type="Proteomes" id="UP001140094">
    <property type="component" value="Unassembled WGS sequence"/>
</dbReference>
<dbReference type="AlphaFoldDB" id="A0A9W8HVG4"/>
<feature type="compositionally biased region" description="Low complexity" evidence="1">
    <location>
        <begin position="664"/>
        <end position="686"/>
    </location>
</feature>
<feature type="region of interest" description="Disordered" evidence="1">
    <location>
        <begin position="1"/>
        <end position="27"/>
    </location>
</feature>
<evidence type="ECO:0000313" key="3">
    <source>
        <dbReference type="Proteomes" id="UP001140094"/>
    </source>
</evidence>
<feature type="region of interest" description="Disordered" evidence="1">
    <location>
        <begin position="559"/>
        <end position="614"/>
    </location>
</feature>
<feature type="region of interest" description="Disordered" evidence="1">
    <location>
        <begin position="46"/>
        <end position="80"/>
    </location>
</feature>
<feature type="region of interest" description="Disordered" evidence="1">
    <location>
        <begin position="664"/>
        <end position="767"/>
    </location>
</feature>
<proteinExistence type="predicted"/>
<feature type="compositionally biased region" description="Polar residues" evidence="1">
    <location>
        <begin position="711"/>
        <end position="767"/>
    </location>
</feature>
<name>A0A9W8HVG4_9FUNG</name>
<feature type="compositionally biased region" description="Low complexity" evidence="1">
    <location>
        <begin position="566"/>
        <end position="614"/>
    </location>
</feature>